<name>F2AM15_RHOBT</name>
<dbReference type="RefSeq" id="WP_007324682.1">
    <property type="nucleotide sequence ID" value="NZ_AFAR01000042.1"/>
</dbReference>
<dbReference type="PATRIC" id="fig|991778.3.peg.745"/>
<gene>
    <name evidence="1" type="ORF">RBWH47_01888</name>
</gene>
<proteinExistence type="predicted"/>
<protein>
    <submittedName>
        <fullName evidence="1">Uncharacterized protein</fullName>
    </submittedName>
</protein>
<organism evidence="1 2">
    <name type="scientific">Rhodopirellula baltica WH47</name>
    <dbReference type="NCBI Taxonomy" id="991778"/>
    <lineage>
        <taxon>Bacteria</taxon>
        <taxon>Pseudomonadati</taxon>
        <taxon>Planctomycetota</taxon>
        <taxon>Planctomycetia</taxon>
        <taxon>Pirellulales</taxon>
        <taxon>Pirellulaceae</taxon>
        <taxon>Rhodopirellula</taxon>
    </lineage>
</organism>
<dbReference type="EMBL" id="AFAR01000042">
    <property type="protein sequence ID" value="EGF29290.1"/>
    <property type="molecule type" value="Genomic_DNA"/>
</dbReference>
<dbReference type="Proteomes" id="UP000006222">
    <property type="component" value="Unassembled WGS sequence"/>
</dbReference>
<comment type="caution">
    <text evidence="1">The sequence shown here is derived from an EMBL/GenBank/DDBJ whole genome shotgun (WGS) entry which is preliminary data.</text>
</comment>
<reference evidence="1 2" key="1">
    <citation type="journal article" date="2013" name="Mar. Genomics">
        <title>Expression of sulfatases in Rhodopirellula baltica and the diversity of sulfatases in the genus Rhodopirellula.</title>
        <authorList>
            <person name="Wegner C.E."/>
            <person name="Richter-Heitmann T."/>
            <person name="Klindworth A."/>
            <person name="Klockow C."/>
            <person name="Richter M."/>
            <person name="Achstetter T."/>
            <person name="Glockner F.O."/>
            <person name="Harder J."/>
        </authorList>
    </citation>
    <scope>NUCLEOTIDE SEQUENCE [LARGE SCALE GENOMIC DNA]</scope>
    <source>
        <strain evidence="1 2">WH47</strain>
    </source>
</reference>
<evidence type="ECO:0000313" key="1">
    <source>
        <dbReference type="EMBL" id="EGF29290.1"/>
    </source>
</evidence>
<dbReference type="AlphaFoldDB" id="F2AM15"/>
<evidence type="ECO:0000313" key="2">
    <source>
        <dbReference type="Proteomes" id="UP000006222"/>
    </source>
</evidence>
<sequence length="66" mass="7538">MTTGHIDERVFAGEAAMKQSFACMDVEHPSKHTVNAQIQSAQMRISFRRDLLLKLDSVREMKEMAN</sequence>
<accession>F2AM15</accession>